<dbReference type="SUPFAM" id="SSF46565">
    <property type="entry name" value="Chaperone J-domain"/>
    <property type="match status" value="1"/>
</dbReference>
<comment type="similarity">
    <text evidence="1">Belongs to the HscB family.</text>
</comment>
<dbReference type="PANTHER" id="PTHR14021">
    <property type="entry name" value="IRON-SULFUR CLUSTER CO-CHAPERONE PROTEIN HSCB"/>
    <property type="match status" value="1"/>
</dbReference>
<dbReference type="InterPro" id="IPR004640">
    <property type="entry name" value="HscB"/>
</dbReference>
<dbReference type="OrthoDB" id="448954at2759"/>
<dbReference type="InterPro" id="IPR009073">
    <property type="entry name" value="HscB_oligo_C"/>
</dbReference>
<organism evidence="4 5">
    <name type="scientific">Rhynchosporium agropyri</name>
    <dbReference type="NCBI Taxonomy" id="914238"/>
    <lineage>
        <taxon>Eukaryota</taxon>
        <taxon>Fungi</taxon>
        <taxon>Dikarya</taxon>
        <taxon>Ascomycota</taxon>
        <taxon>Pezizomycotina</taxon>
        <taxon>Leotiomycetes</taxon>
        <taxon>Helotiales</taxon>
        <taxon>Ploettnerulaceae</taxon>
        <taxon>Rhynchosporium</taxon>
    </lineage>
</organism>
<dbReference type="EMBL" id="FJUX01000002">
    <property type="protein sequence ID" value="CZS89248.1"/>
    <property type="molecule type" value="Genomic_DNA"/>
</dbReference>
<dbReference type="AlphaFoldDB" id="A0A1E1JTU5"/>
<dbReference type="SMART" id="SM00271">
    <property type="entry name" value="DnaJ"/>
    <property type="match status" value="1"/>
</dbReference>
<dbReference type="SUPFAM" id="SSF47144">
    <property type="entry name" value="HSC20 (HSCB), C-terminal oligomerisation domain"/>
    <property type="match status" value="1"/>
</dbReference>
<dbReference type="GO" id="GO:0005739">
    <property type="term" value="C:mitochondrion"/>
    <property type="evidence" value="ECO:0007669"/>
    <property type="project" value="TreeGrafter"/>
</dbReference>
<gene>
    <name evidence="4" type="ORF">RAG0_00649</name>
</gene>
<dbReference type="Pfam" id="PF07743">
    <property type="entry name" value="HSCB_C"/>
    <property type="match status" value="1"/>
</dbReference>
<dbReference type="InterPro" id="IPR001623">
    <property type="entry name" value="DnaJ_domain"/>
</dbReference>
<protein>
    <submittedName>
        <fullName evidence="4">Related to related molecular chaperone</fullName>
    </submittedName>
</protein>
<dbReference type="InterPro" id="IPR036386">
    <property type="entry name" value="HscB_C_sf"/>
</dbReference>
<dbReference type="Gene3D" id="1.20.1280.20">
    <property type="entry name" value="HscB, C-terminal domain"/>
    <property type="match status" value="1"/>
</dbReference>
<name>A0A1E1JTU5_9HELO</name>
<feature type="domain" description="J" evidence="3">
    <location>
        <begin position="79"/>
        <end position="156"/>
    </location>
</feature>
<dbReference type="PANTHER" id="PTHR14021:SF15">
    <property type="entry name" value="IRON-SULFUR CLUSTER CO-CHAPERONE PROTEIN HSCB"/>
    <property type="match status" value="1"/>
</dbReference>
<sequence length="254" mass="29132">MRPSLSLRRQLAQVIAPSRNFTTIVPRRTQLPIQVCCSCSRNSHSSTIETRPQRRWRTTSFTQQPEADASIKANPIPQTHYEFFPRTLSSGPPPSGPFQIDTRELRREFLQLQAVAHPDRHPPNLKTRAEATSARINEAYKTLQNPLLRAQYLLQLRGIDVAEDESAKVDDPELLMEVLDAREEIESVEEEGDLEGMKGVNEERIRGSEEVLDRAFREDDLNKAKEEAVRLRYWVNIKESLDGWEKGKPVVLVH</sequence>
<proteinExistence type="inferred from homology"/>
<dbReference type="GO" id="GO:0001671">
    <property type="term" value="F:ATPase activator activity"/>
    <property type="evidence" value="ECO:0007669"/>
    <property type="project" value="InterPro"/>
</dbReference>
<evidence type="ECO:0000256" key="2">
    <source>
        <dbReference type="ARBA" id="ARBA00023186"/>
    </source>
</evidence>
<evidence type="ECO:0000313" key="5">
    <source>
        <dbReference type="Proteomes" id="UP000178912"/>
    </source>
</evidence>
<evidence type="ECO:0000259" key="3">
    <source>
        <dbReference type="PROSITE" id="PS50076"/>
    </source>
</evidence>
<dbReference type="InterPro" id="IPR036869">
    <property type="entry name" value="J_dom_sf"/>
</dbReference>
<reference evidence="5" key="1">
    <citation type="submission" date="2016-03" db="EMBL/GenBank/DDBJ databases">
        <authorList>
            <person name="Guldener U."/>
        </authorList>
    </citation>
    <scope>NUCLEOTIDE SEQUENCE [LARGE SCALE GENOMIC DNA]</scope>
    <source>
        <strain evidence="5">04CH-RAC-A.6.1</strain>
    </source>
</reference>
<dbReference type="GO" id="GO:0051087">
    <property type="term" value="F:protein-folding chaperone binding"/>
    <property type="evidence" value="ECO:0007669"/>
    <property type="project" value="InterPro"/>
</dbReference>
<keyword evidence="5" id="KW-1185">Reference proteome</keyword>
<dbReference type="CDD" id="cd06257">
    <property type="entry name" value="DnaJ"/>
    <property type="match status" value="1"/>
</dbReference>
<accession>A0A1E1JTU5</accession>
<dbReference type="PROSITE" id="PS50076">
    <property type="entry name" value="DNAJ_2"/>
    <property type="match status" value="1"/>
</dbReference>
<dbReference type="GO" id="GO:0051259">
    <property type="term" value="P:protein complex oligomerization"/>
    <property type="evidence" value="ECO:0007669"/>
    <property type="project" value="InterPro"/>
</dbReference>
<dbReference type="NCBIfam" id="TIGR00714">
    <property type="entry name" value="hscB"/>
    <property type="match status" value="1"/>
</dbReference>
<dbReference type="GO" id="GO:0044571">
    <property type="term" value="P:[2Fe-2S] cluster assembly"/>
    <property type="evidence" value="ECO:0007669"/>
    <property type="project" value="InterPro"/>
</dbReference>
<keyword evidence="2" id="KW-0143">Chaperone</keyword>
<evidence type="ECO:0000313" key="4">
    <source>
        <dbReference type="EMBL" id="CZS89248.1"/>
    </source>
</evidence>
<dbReference type="Gene3D" id="1.10.287.110">
    <property type="entry name" value="DnaJ domain"/>
    <property type="match status" value="1"/>
</dbReference>
<dbReference type="Pfam" id="PF00226">
    <property type="entry name" value="DnaJ"/>
    <property type="match status" value="1"/>
</dbReference>
<evidence type="ECO:0000256" key="1">
    <source>
        <dbReference type="ARBA" id="ARBA00010476"/>
    </source>
</evidence>
<dbReference type="Proteomes" id="UP000178912">
    <property type="component" value="Unassembled WGS sequence"/>
</dbReference>